<evidence type="ECO:0000313" key="6">
    <source>
        <dbReference type="Proteomes" id="UP000824166"/>
    </source>
</evidence>
<keyword evidence="1" id="KW-0119">Carbohydrate metabolism</keyword>
<feature type="domain" description="Pectate lyase" evidence="4">
    <location>
        <begin position="141"/>
        <end position="404"/>
    </location>
</feature>
<comment type="subcellular location">
    <subcellularLocation>
        <location evidence="1">Secreted</location>
    </subcellularLocation>
</comment>
<keyword evidence="1 5" id="KW-0456">Lyase</keyword>
<feature type="chain" id="PRO_5046937634" evidence="3">
    <location>
        <begin position="47"/>
        <end position="509"/>
    </location>
</feature>
<sequence>MTSTTSPNNRIHSRFLKRTSRRRPATVAAVASIALAATLASAPASSADPVDLHGSPTVSIHDSAPTGWASVGSTPAGPGTNGGSDAPPANVHVVSTLAELKTATLNNGDPKAPKIIYIRGTINGNEAPDGKILGEQDYAPGYDIQKYMSCFLDNGKTWSDQAFPYCKQMRQLRQQGSNAMKRQIEVNLPSNTTLLGLDDDSGLVGANIIMNVASNVVIRNLSIESPVDWFTTWSPDDGDGAWNARFDCVSAVTSDHIWIDHVLVTDGRYPDSKAPKDFKNEPVIRHDGLLDLKDGTDFVTISNSQLKDHDKTSLLGSGDEHVDKDGGKLRVSFISNLFENTQQRGPRVRFGQVHVLNNYFVGSSEDPDYPMISEAQGGTSYFIGAGYDSRIFSEYNAFDYSGPNADESITVTSYNGNMFSDTGSWFNGEPVNLEAVAQGSFEERKAEAVAAAAESGTEVPEWAQRDFTSDVGWSPSDNYGYRTLKSPDAVRNAVLHFSGPGVIKVQEGK</sequence>
<feature type="compositionally biased region" description="Polar residues" evidence="2">
    <location>
        <begin position="1"/>
        <end position="10"/>
    </location>
</feature>
<evidence type="ECO:0000259" key="4">
    <source>
        <dbReference type="SMART" id="SM00656"/>
    </source>
</evidence>
<evidence type="ECO:0000256" key="1">
    <source>
        <dbReference type="RuleBase" id="RU361173"/>
    </source>
</evidence>
<evidence type="ECO:0000256" key="2">
    <source>
        <dbReference type="SAM" id="MobiDB-lite"/>
    </source>
</evidence>
<name>A0ABS6I4Q2_9MICC</name>
<dbReference type="InterPro" id="IPR045032">
    <property type="entry name" value="PEL"/>
</dbReference>
<proteinExistence type="inferred from homology"/>
<feature type="region of interest" description="Disordered" evidence="2">
    <location>
        <begin position="45"/>
        <end position="89"/>
    </location>
</feature>
<feature type="signal peptide" evidence="3">
    <location>
        <begin position="1"/>
        <end position="46"/>
    </location>
</feature>
<dbReference type="PANTHER" id="PTHR31683">
    <property type="entry name" value="PECTATE LYASE 18-RELATED"/>
    <property type="match status" value="1"/>
</dbReference>
<feature type="region of interest" description="Disordered" evidence="2">
    <location>
        <begin position="1"/>
        <end position="23"/>
    </location>
</feature>
<organism evidence="5 6">
    <name type="scientific">Paenarthrobacter aromaticivorans</name>
    <dbReference type="NCBI Taxonomy" id="2849150"/>
    <lineage>
        <taxon>Bacteria</taxon>
        <taxon>Bacillati</taxon>
        <taxon>Actinomycetota</taxon>
        <taxon>Actinomycetes</taxon>
        <taxon>Micrococcales</taxon>
        <taxon>Micrococcaceae</taxon>
        <taxon>Paenarthrobacter</taxon>
    </lineage>
</organism>
<evidence type="ECO:0000256" key="3">
    <source>
        <dbReference type="SAM" id="SignalP"/>
    </source>
</evidence>
<keyword evidence="1" id="KW-0964">Secreted</keyword>
<keyword evidence="3" id="KW-0732">Signal</keyword>
<evidence type="ECO:0000313" key="5">
    <source>
        <dbReference type="EMBL" id="MBU8866696.1"/>
    </source>
</evidence>
<dbReference type="SMART" id="SM00656">
    <property type="entry name" value="Amb_all"/>
    <property type="match status" value="1"/>
</dbReference>
<comment type="caution">
    <text evidence="5">The sequence shown here is derived from an EMBL/GenBank/DDBJ whole genome shotgun (WGS) entry which is preliminary data.</text>
</comment>
<dbReference type="GO" id="GO:0016829">
    <property type="term" value="F:lyase activity"/>
    <property type="evidence" value="ECO:0007669"/>
    <property type="project" value="UniProtKB-KW"/>
</dbReference>
<gene>
    <name evidence="5" type="ORF">KSW38_10385</name>
</gene>
<dbReference type="InterPro" id="IPR002022">
    <property type="entry name" value="Pec_lyase"/>
</dbReference>
<dbReference type="EMBL" id="JAHOPC010000005">
    <property type="protein sequence ID" value="MBU8866696.1"/>
    <property type="molecule type" value="Genomic_DNA"/>
</dbReference>
<protein>
    <submittedName>
        <fullName evidence="5">Pectate lyase</fullName>
    </submittedName>
</protein>
<reference evidence="5 6" key="1">
    <citation type="submission" date="2021-06" db="EMBL/GenBank/DDBJ databases">
        <authorList>
            <person name="Jeong J.W."/>
        </authorList>
    </citation>
    <scope>NUCLEOTIDE SEQUENCE [LARGE SCALE GENOMIC DNA]</scope>
    <source>
        <strain evidence="5 6">MMS21-TAE1-1</strain>
    </source>
</reference>
<dbReference type="Pfam" id="PF00544">
    <property type="entry name" value="Pectate_lyase_4"/>
    <property type="match status" value="1"/>
</dbReference>
<comment type="similarity">
    <text evidence="1">Belongs to the polysaccharide lyase 1 family.</text>
</comment>
<dbReference type="Proteomes" id="UP000824166">
    <property type="component" value="Unassembled WGS sequence"/>
</dbReference>
<dbReference type="PROSITE" id="PS51318">
    <property type="entry name" value="TAT"/>
    <property type="match status" value="1"/>
</dbReference>
<keyword evidence="1" id="KW-0624">Polysaccharide degradation</keyword>
<dbReference type="InterPro" id="IPR006311">
    <property type="entry name" value="TAT_signal"/>
</dbReference>
<keyword evidence="6" id="KW-1185">Reference proteome</keyword>
<feature type="compositionally biased region" description="Basic residues" evidence="2">
    <location>
        <begin position="11"/>
        <end position="23"/>
    </location>
</feature>
<dbReference type="PANTHER" id="PTHR31683:SF18">
    <property type="entry name" value="PECTATE LYASE 21-RELATED"/>
    <property type="match status" value="1"/>
</dbReference>
<accession>A0ABS6I4Q2</accession>